<dbReference type="InterPro" id="IPR029063">
    <property type="entry name" value="SAM-dependent_MTases_sf"/>
</dbReference>
<organism evidence="7 8">
    <name type="scientific">Bifiguratus adelaidae</name>
    <dbReference type="NCBI Taxonomy" id="1938954"/>
    <lineage>
        <taxon>Eukaryota</taxon>
        <taxon>Fungi</taxon>
        <taxon>Fungi incertae sedis</taxon>
        <taxon>Mucoromycota</taxon>
        <taxon>Mucoromycotina</taxon>
        <taxon>Endogonomycetes</taxon>
        <taxon>Endogonales</taxon>
        <taxon>Endogonales incertae sedis</taxon>
        <taxon>Bifiguratus</taxon>
    </lineage>
</organism>
<dbReference type="GO" id="GO:0008171">
    <property type="term" value="F:O-methyltransferase activity"/>
    <property type="evidence" value="ECO:0007669"/>
    <property type="project" value="InterPro"/>
</dbReference>
<dbReference type="Pfam" id="PF08100">
    <property type="entry name" value="Dimerisation"/>
    <property type="match status" value="1"/>
</dbReference>
<comment type="caution">
    <text evidence="7">The sequence shown here is derived from an EMBL/GenBank/DDBJ whole genome shotgun (WGS) entry which is preliminary data.</text>
</comment>
<dbReference type="Gene3D" id="1.10.10.10">
    <property type="entry name" value="Winged helix-like DNA-binding domain superfamily/Winged helix DNA-binding domain"/>
    <property type="match status" value="1"/>
</dbReference>
<keyword evidence="2" id="KW-0808">Transferase</keyword>
<dbReference type="GO" id="GO:0032259">
    <property type="term" value="P:methylation"/>
    <property type="evidence" value="ECO:0007669"/>
    <property type="project" value="UniProtKB-KW"/>
</dbReference>
<name>A0A261Y8E5_9FUNG</name>
<evidence type="ECO:0000313" key="7">
    <source>
        <dbReference type="EMBL" id="OZJ06895.1"/>
    </source>
</evidence>
<dbReference type="GO" id="GO:0046983">
    <property type="term" value="F:protein dimerization activity"/>
    <property type="evidence" value="ECO:0007669"/>
    <property type="project" value="InterPro"/>
</dbReference>
<dbReference type="Proteomes" id="UP000242875">
    <property type="component" value="Unassembled WGS sequence"/>
</dbReference>
<dbReference type="AlphaFoldDB" id="A0A261Y8E5"/>
<keyword evidence="1" id="KW-0489">Methyltransferase</keyword>
<evidence type="ECO:0000256" key="1">
    <source>
        <dbReference type="ARBA" id="ARBA00022603"/>
    </source>
</evidence>
<reference evidence="7 8" key="1">
    <citation type="journal article" date="2017" name="Mycologia">
        <title>Bifiguratus adelaidae, gen. et sp. nov., a new member of Mucoromycotina in endophytic and soil-dwelling habitats.</title>
        <authorList>
            <person name="Torres-Cruz T.J."/>
            <person name="Billingsley Tobias T.L."/>
            <person name="Almatruk M."/>
            <person name="Hesse C."/>
            <person name="Kuske C.R."/>
            <person name="Desiro A."/>
            <person name="Benucci G.M."/>
            <person name="Bonito G."/>
            <person name="Stajich J.E."/>
            <person name="Dunlap C."/>
            <person name="Arnold A.E."/>
            <person name="Porras-Alfaro A."/>
        </authorList>
    </citation>
    <scope>NUCLEOTIDE SEQUENCE [LARGE SCALE GENOMIC DNA]</scope>
    <source>
        <strain evidence="7 8">AZ0501</strain>
    </source>
</reference>
<dbReference type="PROSITE" id="PS51683">
    <property type="entry name" value="SAM_OMT_II"/>
    <property type="match status" value="1"/>
</dbReference>
<keyword evidence="8" id="KW-1185">Reference proteome</keyword>
<accession>A0A261Y8E5</accession>
<dbReference type="FunFam" id="1.10.10.10:FF:000358">
    <property type="entry name" value="Acetylserotonin O-methyltransferase"/>
    <property type="match status" value="1"/>
</dbReference>
<gene>
    <name evidence="7" type="ORF">BZG36_00256</name>
</gene>
<dbReference type="PIRSF" id="PIRSF005739">
    <property type="entry name" value="O-mtase"/>
    <property type="match status" value="1"/>
</dbReference>
<protein>
    <recommendedName>
        <fullName evidence="9">O-methyltransferase domain-containing protein</fullName>
    </recommendedName>
</protein>
<dbReference type="InterPro" id="IPR016461">
    <property type="entry name" value="COMT-like"/>
</dbReference>
<dbReference type="SUPFAM" id="SSF53335">
    <property type="entry name" value="S-adenosyl-L-methionine-dependent methyltransferases"/>
    <property type="match status" value="1"/>
</dbReference>
<evidence type="ECO:0008006" key="9">
    <source>
        <dbReference type="Google" id="ProtNLM"/>
    </source>
</evidence>
<dbReference type="InterPro" id="IPR001077">
    <property type="entry name" value="COMT_C"/>
</dbReference>
<dbReference type="InterPro" id="IPR036388">
    <property type="entry name" value="WH-like_DNA-bd_sf"/>
</dbReference>
<feature type="domain" description="O-methyltransferase C-terminal" evidence="5">
    <location>
        <begin position="119"/>
        <end position="344"/>
    </location>
</feature>
<dbReference type="Gene3D" id="3.40.50.150">
    <property type="entry name" value="Vaccinia Virus protein VP39"/>
    <property type="match status" value="1"/>
</dbReference>
<feature type="domain" description="O-methyltransferase dimerisation" evidence="6">
    <location>
        <begin position="8"/>
        <end position="98"/>
    </location>
</feature>
<evidence type="ECO:0000259" key="5">
    <source>
        <dbReference type="Pfam" id="PF00891"/>
    </source>
</evidence>
<evidence type="ECO:0000259" key="6">
    <source>
        <dbReference type="Pfam" id="PF08100"/>
    </source>
</evidence>
<dbReference type="OrthoDB" id="1606438at2759"/>
<dbReference type="SUPFAM" id="SSF46785">
    <property type="entry name" value="Winged helix' DNA-binding domain"/>
    <property type="match status" value="1"/>
</dbReference>
<keyword evidence="3" id="KW-0949">S-adenosyl-L-methionine</keyword>
<evidence type="ECO:0000313" key="8">
    <source>
        <dbReference type="Proteomes" id="UP000242875"/>
    </source>
</evidence>
<dbReference type="InterPro" id="IPR012967">
    <property type="entry name" value="COMT_dimerisation"/>
</dbReference>
<proteinExistence type="predicted"/>
<evidence type="ECO:0000256" key="2">
    <source>
        <dbReference type="ARBA" id="ARBA00022679"/>
    </source>
</evidence>
<dbReference type="EMBL" id="MVBO01000001">
    <property type="protein sequence ID" value="OZJ06895.1"/>
    <property type="molecule type" value="Genomic_DNA"/>
</dbReference>
<sequence length="363" mass="39981">MLSVGPVFELINGFRRSKVLFTAVSLGIFDVLAGSETGLPAKELLRSLDTRAHSSRSEEGLERLLKGCASLKLLEPIVQTNRPILYRLTSMSRQYLTSQSPESMVGYIRHSNDVLYPLWSRLDASVLSGEACWTESFGRQNKDIFSSIYEGEGGVERFTQAMDAVATVAASHILQAVDLSWIRCMADLGGSSGALSAAFCERIPHLKSVVIELPHVIPIGQRLLARSNVSESIKARIHFSSGDFFASPEALPRDIDGIPINAYLLSRILHDWRDPLCLDLLRHLYTLLPSSIPSGVVICEMLLNDDGIGPVNANMQDLNMLAQTDGKERSLSEMRNLLEIAGFQRIEGYKTGSLLDVVVAYKT</sequence>
<dbReference type="PANTHER" id="PTHR43712">
    <property type="entry name" value="PUTATIVE (AFU_ORTHOLOGUE AFUA_4G14580)-RELATED"/>
    <property type="match status" value="1"/>
</dbReference>
<dbReference type="InterPro" id="IPR036390">
    <property type="entry name" value="WH_DNA-bd_sf"/>
</dbReference>
<dbReference type="Pfam" id="PF00891">
    <property type="entry name" value="Methyltransf_2"/>
    <property type="match status" value="1"/>
</dbReference>
<feature type="active site" description="Proton acceptor" evidence="4">
    <location>
        <position position="270"/>
    </location>
</feature>
<dbReference type="PANTHER" id="PTHR43712:SF2">
    <property type="entry name" value="O-METHYLTRANSFERASE CICE"/>
    <property type="match status" value="1"/>
</dbReference>
<evidence type="ECO:0000256" key="4">
    <source>
        <dbReference type="PIRSR" id="PIRSR005739-1"/>
    </source>
</evidence>
<evidence type="ECO:0000256" key="3">
    <source>
        <dbReference type="ARBA" id="ARBA00022691"/>
    </source>
</evidence>